<dbReference type="Proteomes" id="UP000886520">
    <property type="component" value="Chromosome 1"/>
</dbReference>
<accession>A0A9D4VCQ3</accession>
<organism evidence="2 3">
    <name type="scientific">Adiantum capillus-veneris</name>
    <name type="common">Maidenhair fern</name>
    <dbReference type="NCBI Taxonomy" id="13818"/>
    <lineage>
        <taxon>Eukaryota</taxon>
        <taxon>Viridiplantae</taxon>
        <taxon>Streptophyta</taxon>
        <taxon>Embryophyta</taxon>
        <taxon>Tracheophyta</taxon>
        <taxon>Polypodiopsida</taxon>
        <taxon>Polypodiidae</taxon>
        <taxon>Polypodiales</taxon>
        <taxon>Pteridineae</taxon>
        <taxon>Pteridaceae</taxon>
        <taxon>Vittarioideae</taxon>
        <taxon>Adiantum</taxon>
    </lineage>
</organism>
<name>A0A9D4VCQ3_ADICA</name>
<proteinExistence type="predicted"/>
<comment type="caution">
    <text evidence="2">The sequence shown here is derived from an EMBL/GenBank/DDBJ whole genome shotgun (WGS) entry which is preliminary data.</text>
</comment>
<gene>
    <name evidence="2" type="ORF">GOP47_0000002</name>
</gene>
<reference evidence="2" key="1">
    <citation type="submission" date="2021-01" db="EMBL/GenBank/DDBJ databases">
        <title>Adiantum capillus-veneris genome.</title>
        <authorList>
            <person name="Fang Y."/>
            <person name="Liao Q."/>
        </authorList>
    </citation>
    <scope>NUCLEOTIDE SEQUENCE</scope>
    <source>
        <strain evidence="2">H3</strain>
        <tissue evidence="2">Leaf</tissue>
    </source>
</reference>
<dbReference type="AlphaFoldDB" id="A0A9D4VCQ3"/>
<evidence type="ECO:0000313" key="2">
    <source>
        <dbReference type="EMBL" id="KAI5083833.1"/>
    </source>
</evidence>
<feature type="region of interest" description="Disordered" evidence="1">
    <location>
        <begin position="43"/>
        <end position="64"/>
    </location>
</feature>
<evidence type="ECO:0000313" key="3">
    <source>
        <dbReference type="Proteomes" id="UP000886520"/>
    </source>
</evidence>
<evidence type="ECO:0000256" key="1">
    <source>
        <dbReference type="SAM" id="MobiDB-lite"/>
    </source>
</evidence>
<dbReference type="EMBL" id="JABFUD020000001">
    <property type="protein sequence ID" value="KAI5083833.1"/>
    <property type="molecule type" value="Genomic_DNA"/>
</dbReference>
<keyword evidence="3" id="KW-1185">Reference proteome</keyword>
<protein>
    <submittedName>
        <fullName evidence="2">Uncharacterized protein</fullName>
    </submittedName>
</protein>
<sequence length="92" mass="10383">MAIPQALMAILEQAHSLVARQRGRWHFLLADHHATDGCKAQGLWKRNRKPQKRALQPGSDGRQVTCKCSSRQSPFLSTCGRKLRDLCKAWCA</sequence>